<evidence type="ECO:0000256" key="5">
    <source>
        <dbReference type="ARBA" id="ARBA00022917"/>
    </source>
</evidence>
<keyword evidence="4" id="KW-0067">ATP-binding</keyword>
<keyword evidence="6" id="KW-0030">Aminoacyl-tRNA synthetase</keyword>
<dbReference type="SUPFAM" id="SSF54991">
    <property type="entry name" value="Anticodon-binding domain of PheRS"/>
    <property type="match status" value="1"/>
</dbReference>
<organism evidence="8 9">
    <name type="scientific">Luteipulveratus flavus</name>
    <dbReference type="NCBI Taxonomy" id="3031728"/>
    <lineage>
        <taxon>Bacteria</taxon>
        <taxon>Bacillati</taxon>
        <taxon>Actinomycetota</taxon>
        <taxon>Actinomycetes</taxon>
        <taxon>Micrococcales</taxon>
        <taxon>Dermacoccaceae</taxon>
        <taxon>Luteipulveratus</taxon>
    </lineage>
</organism>
<comment type="similarity">
    <text evidence="1">Belongs to the class-II aminoacyl-tRNA synthetase family.</text>
</comment>
<accession>A0ABT6C767</accession>
<dbReference type="Pfam" id="PF01409">
    <property type="entry name" value="tRNA-synt_2d"/>
    <property type="match status" value="1"/>
</dbReference>
<evidence type="ECO:0000256" key="4">
    <source>
        <dbReference type="ARBA" id="ARBA00022840"/>
    </source>
</evidence>
<dbReference type="SMART" id="SM00896">
    <property type="entry name" value="FDX-ACB"/>
    <property type="match status" value="1"/>
</dbReference>
<dbReference type="Gene3D" id="3.30.70.380">
    <property type="entry name" value="Ferrodoxin-fold anticodon-binding domain"/>
    <property type="match status" value="1"/>
</dbReference>
<gene>
    <name evidence="8" type="ORF">P4R38_11050</name>
</gene>
<evidence type="ECO:0000256" key="2">
    <source>
        <dbReference type="ARBA" id="ARBA00022598"/>
    </source>
</evidence>
<dbReference type="EMBL" id="JAROAV010000028">
    <property type="protein sequence ID" value="MDF8264783.1"/>
    <property type="molecule type" value="Genomic_DNA"/>
</dbReference>
<evidence type="ECO:0000256" key="3">
    <source>
        <dbReference type="ARBA" id="ARBA00022741"/>
    </source>
</evidence>
<keyword evidence="9" id="KW-1185">Reference proteome</keyword>
<name>A0ABT6C767_9MICO</name>
<dbReference type="SUPFAM" id="SSF55681">
    <property type="entry name" value="Class II aaRS and biotin synthetases"/>
    <property type="match status" value="1"/>
</dbReference>
<dbReference type="InterPro" id="IPR036690">
    <property type="entry name" value="Fdx_antiC-bd_sf"/>
</dbReference>
<keyword evidence="2" id="KW-0436">Ligase</keyword>
<evidence type="ECO:0000256" key="1">
    <source>
        <dbReference type="ARBA" id="ARBA00008226"/>
    </source>
</evidence>
<keyword evidence="5" id="KW-0648">Protein biosynthesis</keyword>
<reference evidence="8 9" key="1">
    <citation type="submission" date="2023-03" db="EMBL/GenBank/DDBJ databases">
        <title>YIM 133296 draft genome.</title>
        <authorList>
            <person name="Xiong L."/>
        </authorList>
    </citation>
    <scope>NUCLEOTIDE SEQUENCE [LARGE SCALE GENOMIC DNA]</scope>
    <source>
        <strain evidence="8 9">YIM 133296</strain>
    </source>
</reference>
<dbReference type="Proteomes" id="UP001528912">
    <property type="component" value="Unassembled WGS sequence"/>
</dbReference>
<dbReference type="InterPro" id="IPR002319">
    <property type="entry name" value="Phenylalanyl-tRNA_Synthase"/>
</dbReference>
<evidence type="ECO:0000313" key="8">
    <source>
        <dbReference type="EMBL" id="MDF8264783.1"/>
    </source>
</evidence>
<evidence type="ECO:0000313" key="9">
    <source>
        <dbReference type="Proteomes" id="UP001528912"/>
    </source>
</evidence>
<dbReference type="Pfam" id="PF03147">
    <property type="entry name" value="FDX-ACB"/>
    <property type="match status" value="1"/>
</dbReference>
<keyword evidence="3" id="KW-0547">Nucleotide-binding</keyword>
<dbReference type="RefSeq" id="WP_277192171.1">
    <property type="nucleotide sequence ID" value="NZ_JAROAV010000028.1"/>
</dbReference>
<feature type="domain" description="FDX-ACB" evidence="7">
    <location>
        <begin position="109"/>
        <end position="216"/>
    </location>
</feature>
<evidence type="ECO:0000259" key="7">
    <source>
        <dbReference type="PROSITE" id="PS51447"/>
    </source>
</evidence>
<dbReference type="PROSITE" id="PS51447">
    <property type="entry name" value="FDX_ACB"/>
    <property type="match status" value="1"/>
</dbReference>
<comment type="caution">
    <text evidence="8">The sequence shown here is derived from an EMBL/GenBank/DDBJ whole genome shotgun (WGS) entry which is preliminary data.</text>
</comment>
<proteinExistence type="inferred from homology"/>
<sequence>MASALVDAVLPGARWRVVEADHPYTESGRQIDVRHGGQWLELAECGLVDPGLVRRCGLDPEVWSGLALGLGLERALMLRKGIHDIRLIGSTDSRVREQMLDLERWRPVSMQPAVRRDLSVVLDRSVDEETIGDRVRTALGDRVTLLEEVRLVARTSHDDLPHGARRRLQLRPGQVNAVVRLTLRPLDRTLTHEDANAIRDEVYRALHEGAVLELIG</sequence>
<protein>
    <recommendedName>
        <fullName evidence="7">FDX-ACB domain-containing protein</fullName>
    </recommendedName>
</protein>
<dbReference type="InterPro" id="IPR005121">
    <property type="entry name" value="Fdx_antiC-bd"/>
</dbReference>
<dbReference type="InterPro" id="IPR045864">
    <property type="entry name" value="aa-tRNA-synth_II/BPL/LPL"/>
</dbReference>
<dbReference type="Gene3D" id="3.30.930.10">
    <property type="entry name" value="Bira Bifunctional Protein, Domain 2"/>
    <property type="match status" value="1"/>
</dbReference>
<evidence type="ECO:0000256" key="6">
    <source>
        <dbReference type="ARBA" id="ARBA00023146"/>
    </source>
</evidence>